<name>A0AAD1E5L9_9PSED</name>
<gene>
    <name evidence="1" type="ORF">C4K07_1055</name>
</gene>
<sequence>MLAMLVNDDAYRLIPCAALRFIASKLAPTESSRQRTTGLPYCLHRWSQIAQAPRIPRRLQETTSC</sequence>
<proteinExistence type="predicted"/>
<dbReference type="AlphaFoldDB" id="A0AAD1E5L9"/>
<dbReference type="EMBL" id="CP027750">
    <property type="protein sequence ID" value="AZE27859.1"/>
    <property type="molecule type" value="Genomic_DNA"/>
</dbReference>
<organism evidence="1 2">
    <name type="scientific">Pseudomonas chlororaphis subsp. aureofaciens</name>
    <dbReference type="NCBI Taxonomy" id="587851"/>
    <lineage>
        <taxon>Bacteria</taxon>
        <taxon>Pseudomonadati</taxon>
        <taxon>Pseudomonadota</taxon>
        <taxon>Gammaproteobacteria</taxon>
        <taxon>Pseudomonadales</taxon>
        <taxon>Pseudomonadaceae</taxon>
        <taxon>Pseudomonas</taxon>
    </lineage>
</organism>
<accession>A0AAD1E5L9</accession>
<evidence type="ECO:0000313" key="1">
    <source>
        <dbReference type="EMBL" id="AZE27859.1"/>
    </source>
</evidence>
<dbReference type="Proteomes" id="UP000280455">
    <property type="component" value="Chromosome"/>
</dbReference>
<reference evidence="1 2" key="1">
    <citation type="submission" date="2018-03" db="EMBL/GenBank/DDBJ databases">
        <title>Diversity of phytobeneficial traits revealed by whole-genome analysis of worldwide-isolated phenazine-producing Pseudomonas spp.</title>
        <authorList>
            <person name="Biessy A."/>
            <person name="Novinscak A."/>
            <person name="Blom J."/>
            <person name="Leger G."/>
            <person name="Thomashow L.S."/>
            <person name="Cazorla F.M."/>
            <person name="Josic D."/>
            <person name="Filion M."/>
        </authorList>
    </citation>
    <scope>NUCLEOTIDE SEQUENCE [LARGE SCALE GENOMIC DNA]</scope>
    <source>
        <strain evidence="1 2">ChPhzS24</strain>
    </source>
</reference>
<protein>
    <submittedName>
        <fullName evidence="1">Uncharacterized protein</fullName>
    </submittedName>
</protein>
<evidence type="ECO:0000313" key="2">
    <source>
        <dbReference type="Proteomes" id="UP000280455"/>
    </source>
</evidence>